<keyword evidence="1" id="KW-0349">Heme</keyword>
<evidence type="ECO:0000256" key="2">
    <source>
        <dbReference type="ARBA" id="ARBA00022723"/>
    </source>
</evidence>
<dbReference type="GO" id="GO:0016705">
    <property type="term" value="F:oxidoreductase activity, acting on paired donors, with incorporation or reduction of molecular oxygen"/>
    <property type="evidence" value="ECO:0007669"/>
    <property type="project" value="InterPro"/>
</dbReference>
<dbReference type="Pfam" id="PF00732">
    <property type="entry name" value="GMC_oxred_N"/>
    <property type="match status" value="1"/>
</dbReference>
<evidence type="ECO:0000256" key="3">
    <source>
        <dbReference type="ARBA" id="ARBA00023004"/>
    </source>
</evidence>
<dbReference type="InterPro" id="IPR036188">
    <property type="entry name" value="FAD/NAD-bd_sf"/>
</dbReference>
<organism evidence="5 6">
    <name type="scientific">Xylaria multiplex</name>
    <dbReference type="NCBI Taxonomy" id="323545"/>
    <lineage>
        <taxon>Eukaryota</taxon>
        <taxon>Fungi</taxon>
        <taxon>Dikarya</taxon>
        <taxon>Ascomycota</taxon>
        <taxon>Pezizomycotina</taxon>
        <taxon>Sordariomycetes</taxon>
        <taxon>Xylariomycetidae</taxon>
        <taxon>Xylariales</taxon>
        <taxon>Xylariaceae</taxon>
        <taxon>Xylaria</taxon>
    </lineage>
</organism>
<dbReference type="SUPFAM" id="SSF51905">
    <property type="entry name" value="FAD/NAD(P)-binding domain"/>
    <property type="match status" value="1"/>
</dbReference>
<dbReference type="InterPro" id="IPR001128">
    <property type="entry name" value="Cyt_P450"/>
</dbReference>
<reference evidence="5 6" key="1">
    <citation type="submission" date="2019-12" db="EMBL/GenBank/DDBJ databases">
        <title>Draft genome sequence of the ascomycete Xylaria multiplex DSM 110363.</title>
        <authorList>
            <person name="Buettner E."/>
            <person name="Kellner H."/>
        </authorList>
    </citation>
    <scope>NUCLEOTIDE SEQUENCE [LARGE SCALE GENOMIC DNA]</scope>
    <source>
        <strain evidence="5 6">DSM 110363</strain>
    </source>
</reference>
<dbReference type="Gene3D" id="1.10.630.10">
    <property type="entry name" value="Cytochrome P450"/>
    <property type="match status" value="1"/>
</dbReference>
<dbReference type="EMBL" id="WUBL01000281">
    <property type="protein sequence ID" value="KAF2962750.1"/>
    <property type="molecule type" value="Genomic_DNA"/>
</dbReference>
<dbReference type="Gene3D" id="3.30.560.10">
    <property type="entry name" value="Glucose Oxidase, domain 3"/>
    <property type="match status" value="1"/>
</dbReference>
<dbReference type="Gene3D" id="3.50.50.60">
    <property type="entry name" value="FAD/NAD(P)-binding domain"/>
    <property type="match status" value="2"/>
</dbReference>
<dbReference type="GO" id="GO:0020037">
    <property type="term" value="F:heme binding"/>
    <property type="evidence" value="ECO:0007669"/>
    <property type="project" value="InterPro"/>
</dbReference>
<comment type="caution">
    <text evidence="5">The sequence shown here is derived from an EMBL/GenBank/DDBJ whole genome shotgun (WGS) entry which is preliminary data.</text>
</comment>
<dbReference type="InterPro" id="IPR050121">
    <property type="entry name" value="Cytochrome_P450_monoxygenase"/>
</dbReference>
<dbReference type="InterPro" id="IPR000172">
    <property type="entry name" value="GMC_OxRdtase_N"/>
</dbReference>
<keyword evidence="2" id="KW-0479">Metal-binding</keyword>
<dbReference type="PRINTS" id="PR00463">
    <property type="entry name" value="EP450I"/>
</dbReference>
<dbReference type="GO" id="GO:0016614">
    <property type="term" value="F:oxidoreductase activity, acting on CH-OH group of donors"/>
    <property type="evidence" value="ECO:0007669"/>
    <property type="project" value="InterPro"/>
</dbReference>
<protein>
    <recommendedName>
        <fullName evidence="4">Glucose-methanol-choline oxidoreductase N-terminal domain-containing protein</fullName>
    </recommendedName>
</protein>
<dbReference type="PANTHER" id="PTHR24305:SF161">
    <property type="entry name" value="P450, PUTATIVE (EUROFUNG)-RELATED"/>
    <property type="match status" value="1"/>
</dbReference>
<dbReference type="Pfam" id="PF00067">
    <property type="entry name" value="p450"/>
    <property type="match status" value="1"/>
</dbReference>
<proteinExistence type="predicted"/>
<dbReference type="GO" id="GO:0004497">
    <property type="term" value="F:monooxygenase activity"/>
    <property type="evidence" value="ECO:0007669"/>
    <property type="project" value="InterPro"/>
</dbReference>
<dbReference type="PROSITE" id="PS00624">
    <property type="entry name" value="GMC_OXRED_2"/>
    <property type="match status" value="1"/>
</dbReference>
<feature type="domain" description="Glucose-methanol-choline oxidoreductase N-terminal" evidence="4">
    <location>
        <begin position="78"/>
        <end position="92"/>
    </location>
</feature>
<accession>A0A7C8MHP3</accession>
<dbReference type="InterPro" id="IPR002401">
    <property type="entry name" value="Cyt_P450_E_grp-I"/>
</dbReference>
<dbReference type="AlphaFoldDB" id="A0A7C8MHP3"/>
<name>A0A7C8MHP3_9PEZI</name>
<keyword evidence="6" id="KW-1185">Reference proteome</keyword>
<keyword evidence="3" id="KW-0408">Iron</keyword>
<dbReference type="InParanoid" id="A0A7C8MHP3"/>
<evidence type="ECO:0000256" key="1">
    <source>
        <dbReference type="ARBA" id="ARBA00022617"/>
    </source>
</evidence>
<evidence type="ECO:0000259" key="4">
    <source>
        <dbReference type="PROSITE" id="PS00624"/>
    </source>
</evidence>
<dbReference type="GO" id="GO:0005506">
    <property type="term" value="F:iron ion binding"/>
    <property type="evidence" value="ECO:0007669"/>
    <property type="project" value="InterPro"/>
</dbReference>
<dbReference type="InterPro" id="IPR036396">
    <property type="entry name" value="Cyt_P450_sf"/>
</dbReference>
<dbReference type="SUPFAM" id="SSF54373">
    <property type="entry name" value="FAD-linked reductases, C-terminal domain"/>
    <property type="match status" value="1"/>
</dbReference>
<evidence type="ECO:0000313" key="5">
    <source>
        <dbReference type="EMBL" id="KAF2962750.1"/>
    </source>
</evidence>
<dbReference type="PRINTS" id="PR00385">
    <property type="entry name" value="P450"/>
</dbReference>
<dbReference type="Proteomes" id="UP000481858">
    <property type="component" value="Unassembled WGS sequence"/>
</dbReference>
<dbReference type="PANTHER" id="PTHR24305">
    <property type="entry name" value="CYTOCHROME P450"/>
    <property type="match status" value="1"/>
</dbReference>
<sequence>MQPLITLLAAAESFDYVIAGGGTCGLVLANCFSQDPATTVAFIDPGPRPSTQASYQRHNYKGRVQTALASHKVILSAGTFRTPLILERSGVGNPRPLKKISIELVVDLPGVGENLVNQSNVPVMFKTRSGFRGGNPYVSFASVVAKSNAGPPNATAIQHDLILNKGVTLAEILTTTFANTVVSTAAQPLPFSRGSINLNDNSTTQENPAIDPKYLSVGFDMVSQIAAGCLTSYLMSTPPLSYLDVGDLLPPDDTDGGLPPPPIDATNREWWKWTADTISSNWHSMWEDLLYIHHLPLFVDKHDSDSLTPYTFDTILEQEGIVSDSVDAFVRLVKLFGSRKEGFNISKTLQSLAFDITGDLSFGETFGALQSEKLHPWIYVSLNAMAQGEIVDVLNRFPVLQKVVPILMGKKMKELTRDTKKNEELSLKAVESRVNRKTERKDFLTRILEDRDPTVVSDSQIAAHASDFVIAGSDTTSTTLSSLLFYLLKNEPIMTRLTNEIRNTFRRYEEITYNSTVSLPYLRAALLEAMRIYPPVPIGLPRIVPEGGDTVDGVFLPGGVSHPSTTSRPEPRVS</sequence>
<gene>
    <name evidence="5" type="ORF">GQX73_g10822</name>
</gene>
<dbReference type="OrthoDB" id="1470350at2759"/>
<evidence type="ECO:0000313" key="6">
    <source>
        <dbReference type="Proteomes" id="UP000481858"/>
    </source>
</evidence>
<dbReference type="SUPFAM" id="SSF48264">
    <property type="entry name" value="Cytochrome P450"/>
    <property type="match status" value="1"/>
</dbReference>
<dbReference type="GO" id="GO:0050660">
    <property type="term" value="F:flavin adenine dinucleotide binding"/>
    <property type="evidence" value="ECO:0007669"/>
    <property type="project" value="InterPro"/>
</dbReference>